<evidence type="ECO:0000256" key="5">
    <source>
        <dbReference type="ARBA" id="ARBA00022777"/>
    </source>
</evidence>
<proteinExistence type="predicted"/>
<dbReference type="InterPro" id="IPR036890">
    <property type="entry name" value="HATPase_C_sf"/>
</dbReference>
<dbReference type="Proteomes" id="UP000199233">
    <property type="component" value="Unassembled WGS sequence"/>
</dbReference>
<evidence type="ECO:0000256" key="1">
    <source>
        <dbReference type="ARBA" id="ARBA00004651"/>
    </source>
</evidence>
<name>A0A1H9LIB4_9GAMM</name>
<dbReference type="CDD" id="cd16917">
    <property type="entry name" value="HATPase_UhpB-NarQ-NarX-like"/>
    <property type="match status" value="1"/>
</dbReference>
<feature type="transmembrane region" description="Helical" evidence="9">
    <location>
        <begin position="89"/>
        <end position="113"/>
    </location>
</feature>
<accession>A0A1H9LIB4</accession>
<dbReference type="EMBL" id="FOFS01000016">
    <property type="protein sequence ID" value="SER11251.1"/>
    <property type="molecule type" value="Genomic_DNA"/>
</dbReference>
<dbReference type="Pfam" id="PF07730">
    <property type="entry name" value="HisKA_3"/>
    <property type="match status" value="1"/>
</dbReference>
<dbReference type="AlphaFoldDB" id="A0A1H9LIB4"/>
<keyword evidence="3" id="KW-0808">Transferase</keyword>
<reference evidence="11 12" key="1">
    <citation type="submission" date="2016-10" db="EMBL/GenBank/DDBJ databases">
        <authorList>
            <person name="de Groot N.N."/>
        </authorList>
    </citation>
    <scope>NUCLEOTIDE SEQUENCE [LARGE SCALE GENOMIC DNA]</scope>
    <source>
        <strain evidence="11 12">DSM 25927</strain>
    </source>
</reference>
<protein>
    <submittedName>
        <fullName evidence="11">Histidine kinase-, DNA gyrase B-, and HSP90-like ATPase</fullName>
    </submittedName>
</protein>
<keyword evidence="2" id="KW-1003">Cell membrane</keyword>
<evidence type="ECO:0000256" key="8">
    <source>
        <dbReference type="ARBA" id="ARBA00023136"/>
    </source>
</evidence>
<dbReference type="GO" id="GO:0046983">
    <property type="term" value="F:protein dimerization activity"/>
    <property type="evidence" value="ECO:0007669"/>
    <property type="project" value="InterPro"/>
</dbReference>
<evidence type="ECO:0000256" key="7">
    <source>
        <dbReference type="ARBA" id="ARBA00023012"/>
    </source>
</evidence>
<keyword evidence="6 9" id="KW-1133">Transmembrane helix</keyword>
<feature type="transmembrane region" description="Helical" evidence="9">
    <location>
        <begin position="125"/>
        <end position="143"/>
    </location>
</feature>
<keyword evidence="12" id="KW-1185">Reference proteome</keyword>
<feature type="transmembrane region" description="Helical" evidence="9">
    <location>
        <begin position="50"/>
        <end position="68"/>
    </location>
</feature>
<evidence type="ECO:0000313" key="11">
    <source>
        <dbReference type="EMBL" id="SER11251.1"/>
    </source>
</evidence>
<dbReference type="PANTHER" id="PTHR24421:SF37">
    <property type="entry name" value="SENSOR HISTIDINE KINASE NARS"/>
    <property type="match status" value="1"/>
</dbReference>
<feature type="domain" description="Histidine kinase" evidence="10">
    <location>
        <begin position="212"/>
        <end position="407"/>
    </location>
</feature>
<dbReference type="InterPro" id="IPR003594">
    <property type="entry name" value="HATPase_dom"/>
</dbReference>
<evidence type="ECO:0000256" key="4">
    <source>
        <dbReference type="ARBA" id="ARBA00022692"/>
    </source>
</evidence>
<keyword evidence="7" id="KW-0902">Two-component regulatory system</keyword>
<keyword evidence="8 9" id="KW-0472">Membrane</keyword>
<dbReference type="STRING" id="489703.SAMN04488038_11648"/>
<dbReference type="SMART" id="SM00387">
    <property type="entry name" value="HATPase_c"/>
    <property type="match status" value="1"/>
</dbReference>
<feature type="transmembrane region" description="Helical" evidence="9">
    <location>
        <begin position="155"/>
        <end position="174"/>
    </location>
</feature>
<dbReference type="Gene3D" id="3.30.565.10">
    <property type="entry name" value="Histidine kinase-like ATPase, C-terminal domain"/>
    <property type="match status" value="1"/>
</dbReference>
<dbReference type="PROSITE" id="PS50109">
    <property type="entry name" value="HIS_KIN"/>
    <property type="match status" value="1"/>
</dbReference>
<dbReference type="RefSeq" id="WP_177189061.1">
    <property type="nucleotide sequence ID" value="NZ_FOFS01000016.1"/>
</dbReference>
<gene>
    <name evidence="11" type="ORF">SAMN04488038_11648</name>
</gene>
<evidence type="ECO:0000256" key="2">
    <source>
        <dbReference type="ARBA" id="ARBA00022475"/>
    </source>
</evidence>
<dbReference type="InterPro" id="IPR005467">
    <property type="entry name" value="His_kinase_dom"/>
</dbReference>
<evidence type="ECO:0000313" key="12">
    <source>
        <dbReference type="Proteomes" id="UP000199233"/>
    </source>
</evidence>
<evidence type="ECO:0000256" key="6">
    <source>
        <dbReference type="ARBA" id="ARBA00022989"/>
    </source>
</evidence>
<organism evidence="11 12">
    <name type="scientific">Solimonas aquatica</name>
    <dbReference type="NCBI Taxonomy" id="489703"/>
    <lineage>
        <taxon>Bacteria</taxon>
        <taxon>Pseudomonadati</taxon>
        <taxon>Pseudomonadota</taxon>
        <taxon>Gammaproteobacteria</taxon>
        <taxon>Nevskiales</taxon>
        <taxon>Nevskiaceae</taxon>
        <taxon>Solimonas</taxon>
    </lineage>
</organism>
<keyword evidence="5 11" id="KW-0418">Kinase</keyword>
<dbReference type="PANTHER" id="PTHR24421">
    <property type="entry name" value="NITRATE/NITRITE SENSOR PROTEIN NARX-RELATED"/>
    <property type="match status" value="1"/>
</dbReference>
<evidence type="ECO:0000256" key="9">
    <source>
        <dbReference type="SAM" id="Phobius"/>
    </source>
</evidence>
<dbReference type="InterPro" id="IPR050482">
    <property type="entry name" value="Sensor_HK_TwoCompSys"/>
</dbReference>
<dbReference type="InterPro" id="IPR011712">
    <property type="entry name" value="Sig_transdc_His_kin_sub3_dim/P"/>
</dbReference>
<feature type="transmembrane region" description="Helical" evidence="9">
    <location>
        <begin position="26"/>
        <end position="44"/>
    </location>
</feature>
<dbReference type="Pfam" id="PF02518">
    <property type="entry name" value="HATPase_c"/>
    <property type="match status" value="1"/>
</dbReference>
<dbReference type="SUPFAM" id="SSF55874">
    <property type="entry name" value="ATPase domain of HSP90 chaperone/DNA topoisomerase II/histidine kinase"/>
    <property type="match status" value="1"/>
</dbReference>
<evidence type="ECO:0000259" key="10">
    <source>
        <dbReference type="PROSITE" id="PS50109"/>
    </source>
</evidence>
<keyword evidence="4 9" id="KW-0812">Transmembrane</keyword>
<dbReference type="GO" id="GO:0000155">
    <property type="term" value="F:phosphorelay sensor kinase activity"/>
    <property type="evidence" value="ECO:0007669"/>
    <property type="project" value="InterPro"/>
</dbReference>
<dbReference type="GO" id="GO:0005886">
    <property type="term" value="C:plasma membrane"/>
    <property type="evidence" value="ECO:0007669"/>
    <property type="project" value="UniProtKB-SubCell"/>
</dbReference>
<sequence length="409" mass="46224">MLENATEALEHERLLAHLKRAEHEILWIRVIGMLSWLVVLYLQGYGLERVLVWGIYACGVFYTAWSYCSARRAHNIQRTSAITTVGDPLAAFAICFVTGGVSSIFYVFFYFTLLATAFRFGLRKLIGIAVFNALLVVVLYLSAPDSDAELKTLLVALYYLGIVTAMAAMLANWARQNIVLVQQQSRSLSQASQRLRWLLHRLISVGEEEKKNIAHELHDRMSGRMFNLRQILERLKREVGERPETQAHLDMLAVEISECTRDVRNIMNELQPTVLEELGFYEAAVEYLMKLSDIVSFKLKVHIDASLHGWRSKHDAALFRILQEAILNLRKHADPRHVEVRFIPNGEDVLLTITDDGAGFDAGNVPLGHYGLMAMRERAKALGGNMTILSHGNGSGTKLTVRLPRRAPR</sequence>
<comment type="subcellular location">
    <subcellularLocation>
        <location evidence="1">Cell membrane</location>
        <topology evidence="1">Multi-pass membrane protein</topology>
    </subcellularLocation>
</comment>
<evidence type="ECO:0000256" key="3">
    <source>
        <dbReference type="ARBA" id="ARBA00022679"/>
    </source>
</evidence>